<proteinExistence type="predicted"/>
<protein>
    <recommendedName>
        <fullName evidence="3">Outer membrane protein beta-barrel domain-containing protein</fullName>
    </recommendedName>
</protein>
<dbReference type="OrthoDB" id="1150526at2"/>
<evidence type="ECO:0000313" key="5">
    <source>
        <dbReference type="Proteomes" id="UP000029723"/>
    </source>
</evidence>
<accession>A0A098YPQ2</accession>
<feature type="transmembrane region" description="Helical" evidence="2">
    <location>
        <begin position="51"/>
        <end position="70"/>
    </location>
</feature>
<dbReference type="RefSeq" id="WP_036928625.1">
    <property type="nucleotide sequence ID" value="NZ_JRPQ01000155.1"/>
</dbReference>
<organism evidence="4 5">
    <name type="scientific">Hoylesella timonensis S9-PR14</name>
    <dbReference type="NCBI Taxonomy" id="1401062"/>
    <lineage>
        <taxon>Bacteria</taxon>
        <taxon>Pseudomonadati</taxon>
        <taxon>Bacteroidota</taxon>
        <taxon>Bacteroidia</taxon>
        <taxon>Bacteroidales</taxon>
        <taxon>Prevotellaceae</taxon>
        <taxon>Hoylesella</taxon>
    </lineage>
</organism>
<dbReference type="InterPro" id="IPR025665">
    <property type="entry name" value="Beta-barrel_OMP_2"/>
</dbReference>
<dbReference type="InterPro" id="IPR011250">
    <property type="entry name" value="OMP/PagP_B-barrel"/>
</dbReference>
<feature type="region of interest" description="Disordered" evidence="1">
    <location>
        <begin position="81"/>
        <end position="110"/>
    </location>
</feature>
<feature type="compositionally biased region" description="Polar residues" evidence="1">
    <location>
        <begin position="156"/>
        <end position="171"/>
    </location>
</feature>
<dbReference type="Proteomes" id="UP000029723">
    <property type="component" value="Unassembled WGS sequence"/>
</dbReference>
<dbReference type="SUPFAM" id="SSF56925">
    <property type="entry name" value="OMPA-like"/>
    <property type="match status" value="1"/>
</dbReference>
<keyword evidence="2" id="KW-1133">Transmembrane helix</keyword>
<keyword evidence="2" id="KW-0812">Transmembrane</keyword>
<dbReference type="Gene3D" id="2.40.160.20">
    <property type="match status" value="1"/>
</dbReference>
<feature type="domain" description="Outer membrane protein beta-barrel" evidence="3">
    <location>
        <begin position="282"/>
        <end position="406"/>
    </location>
</feature>
<evidence type="ECO:0000256" key="2">
    <source>
        <dbReference type="SAM" id="Phobius"/>
    </source>
</evidence>
<feature type="region of interest" description="Disordered" evidence="1">
    <location>
        <begin position="154"/>
        <end position="220"/>
    </location>
</feature>
<evidence type="ECO:0000256" key="1">
    <source>
        <dbReference type="SAM" id="MobiDB-lite"/>
    </source>
</evidence>
<feature type="compositionally biased region" description="Low complexity" evidence="1">
    <location>
        <begin position="172"/>
        <end position="193"/>
    </location>
</feature>
<sequence length="434" mass="48046">MKHDNWIDDLQKRMAQHQEPVETDLWTGIEKQLTNPPYTKHATHISLWRRYAAAAVICIALLGGAAYVLFHQQTSTPSLAVQTSQQPSASANQQTYMEPKATSTAQGQQPTTALTPLIETTVTSTGQSTVAASQVKPQAQPEEILLTNVSKDVASADNSGTTQPSIETFSSAEPATQQPNTQAQSATTTPTAHATDKQVAQRTRTYATHHHTTTSGHNSTLSMNLYASNALMSYSTSNPIHAAQPVMMYNDYFMSKAYTLFADDVSPILNQTHEEVVHHQPISLGLSFSVALHSRLSVSTGVVYTKLQSDFIQTMGTTRFTTQQSLHYVGVPVNISYAFWQNKHLRTYAMAGAQVDFNVKAQNTKEGVTQDIKKTAQQWSTQAALGIQYNVTPHLGAYLEPGLKYYIPQHQPLNTYWKDKPLQFNLQIGVRWQY</sequence>
<dbReference type="EMBL" id="JRPQ01000155">
    <property type="protein sequence ID" value="KGI21376.1"/>
    <property type="molecule type" value="Genomic_DNA"/>
</dbReference>
<dbReference type="AlphaFoldDB" id="A0A098YPQ2"/>
<comment type="caution">
    <text evidence="4">The sequence shown here is derived from an EMBL/GenBank/DDBJ whole genome shotgun (WGS) entry which is preliminary data.</text>
</comment>
<keyword evidence="2" id="KW-0472">Membrane</keyword>
<name>A0A098YPQ2_9BACT</name>
<dbReference type="Pfam" id="PF13568">
    <property type="entry name" value="OMP_b-brl_2"/>
    <property type="match status" value="1"/>
</dbReference>
<gene>
    <name evidence="4" type="ORF">HMPREF9304_10545</name>
</gene>
<evidence type="ECO:0000313" key="4">
    <source>
        <dbReference type="EMBL" id="KGI21376.1"/>
    </source>
</evidence>
<reference evidence="4 5" key="1">
    <citation type="submission" date="2014-07" db="EMBL/GenBank/DDBJ databases">
        <authorList>
            <person name="McCorrison J."/>
            <person name="Sanka R."/>
            <person name="Torralba M."/>
            <person name="Gillis M."/>
            <person name="Haft D.H."/>
            <person name="Methe B."/>
            <person name="Sutton G."/>
            <person name="Nelson K.E."/>
        </authorList>
    </citation>
    <scope>NUCLEOTIDE SEQUENCE [LARGE SCALE GENOMIC DNA]</scope>
    <source>
        <strain evidence="4 5">S9-PR14</strain>
    </source>
</reference>
<evidence type="ECO:0000259" key="3">
    <source>
        <dbReference type="Pfam" id="PF13568"/>
    </source>
</evidence>